<organism evidence="1 2">
    <name type="scientific">Eubacterium album</name>
    <dbReference type="NCBI Taxonomy" id="2978477"/>
    <lineage>
        <taxon>Bacteria</taxon>
        <taxon>Bacillati</taxon>
        <taxon>Bacillota</taxon>
        <taxon>Clostridia</taxon>
        <taxon>Eubacteriales</taxon>
        <taxon>Eubacteriaceae</taxon>
        <taxon>Eubacterium</taxon>
    </lineage>
</organism>
<comment type="caution">
    <text evidence="1">The sequence shown here is derived from an EMBL/GenBank/DDBJ whole genome shotgun (WGS) entry which is preliminary data.</text>
</comment>
<dbReference type="Gene3D" id="3.40.50.300">
    <property type="entry name" value="P-loop containing nucleotide triphosphate hydrolases"/>
    <property type="match status" value="1"/>
</dbReference>
<name>A0ABT2M282_9FIRM</name>
<proteinExistence type="predicted"/>
<evidence type="ECO:0000313" key="1">
    <source>
        <dbReference type="EMBL" id="MCT7399560.1"/>
    </source>
</evidence>
<reference evidence="1" key="1">
    <citation type="submission" date="2022-09" db="EMBL/GenBank/DDBJ databases">
        <title>Eubacterium sp. LFL-14 isolated from human feces.</title>
        <authorList>
            <person name="Liu F."/>
        </authorList>
    </citation>
    <scope>NUCLEOTIDE SEQUENCE</scope>
    <source>
        <strain evidence="1">LFL-14</strain>
    </source>
</reference>
<dbReference type="Pfam" id="PF13189">
    <property type="entry name" value="Cytidylate_kin2"/>
    <property type="match status" value="1"/>
</dbReference>
<dbReference type="InterPro" id="IPR027417">
    <property type="entry name" value="P-loop_NTPase"/>
</dbReference>
<evidence type="ECO:0000313" key="2">
    <source>
        <dbReference type="Proteomes" id="UP001431199"/>
    </source>
</evidence>
<dbReference type="Proteomes" id="UP001431199">
    <property type="component" value="Unassembled WGS sequence"/>
</dbReference>
<dbReference type="EMBL" id="JAODBU010000010">
    <property type="protein sequence ID" value="MCT7399560.1"/>
    <property type="molecule type" value="Genomic_DNA"/>
</dbReference>
<gene>
    <name evidence="1" type="ORF">N5B56_10760</name>
</gene>
<sequence length="195" mass="22545">MKKNIITISREFGSGGRTVGRKLAERLNIPFYDGEIIEKVHEETGFSQDFIKEQGEHSPTKSIFSYAFVGRDVNGISINDYVWNAQRKIILDLAEKGPCVIVGRCADFILRDRDDCFNVFIHADEKFKAERIVKEYGETDKSPEKRLREKDKKRKINYKYYTDQDWGVCDNYDISLNTGTLGIDKCVDIIEELVK</sequence>
<dbReference type="RefSeq" id="WP_022088792.1">
    <property type="nucleotide sequence ID" value="NZ_JAODBU010000010.1"/>
</dbReference>
<dbReference type="SUPFAM" id="SSF52540">
    <property type="entry name" value="P-loop containing nucleoside triphosphate hydrolases"/>
    <property type="match status" value="1"/>
</dbReference>
<accession>A0ABT2M282</accession>
<protein>
    <submittedName>
        <fullName evidence="1">Cytidylate kinase-like family protein</fullName>
    </submittedName>
</protein>
<keyword evidence="2" id="KW-1185">Reference proteome</keyword>